<protein>
    <recommendedName>
        <fullName evidence="8">Protein translocase subunit SecDF P1 domain-containing protein</fullName>
    </recommendedName>
</protein>
<dbReference type="Gene3D" id="3.30.70.3220">
    <property type="match status" value="1"/>
</dbReference>
<accession>A0A538U309</accession>
<evidence type="ECO:0000256" key="3">
    <source>
        <dbReference type="ARBA" id="ARBA00022692"/>
    </source>
</evidence>
<feature type="domain" description="Protein translocase subunit SecDF P1" evidence="8">
    <location>
        <begin position="52"/>
        <end position="110"/>
    </location>
</feature>
<evidence type="ECO:0000256" key="2">
    <source>
        <dbReference type="ARBA" id="ARBA00022475"/>
    </source>
</evidence>
<dbReference type="InterPro" id="IPR048631">
    <property type="entry name" value="SecD_1st"/>
</dbReference>
<dbReference type="InterPro" id="IPR022646">
    <property type="entry name" value="SecD/SecF_CS"/>
</dbReference>
<dbReference type="PANTHER" id="PTHR30081:SF1">
    <property type="entry name" value="PROTEIN TRANSLOCASE SUBUNIT SECD"/>
    <property type="match status" value="1"/>
</dbReference>
<evidence type="ECO:0000256" key="5">
    <source>
        <dbReference type="ARBA" id="ARBA00022989"/>
    </source>
</evidence>
<comment type="caution">
    <text evidence="9">The sequence shown here is derived from an EMBL/GenBank/DDBJ whole genome shotgun (WGS) entry which is preliminary data.</text>
</comment>
<evidence type="ECO:0000256" key="6">
    <source>
        <dbReference type="ARBA" id="ARBA00023010"/>
    </source>
</evidence>
<sequence length="229" mass="25037">MSPTQLRSTPQTEVVGLRKKAIHLGLDLQGGMHVLLEVDKSKLSAAEAKDAVERARNVIENRVDQFGVAEPLIQREGEDRSVVQLPGLTDRERARELIGKTALLEFKLVRTPEEARNLFQRFDSYLASRGAGAKANLDTTLQRQPLTSHFLDVTSAAFVRLDDTSTVAHLLATPGTDSIIPSDAQLLWSAQDQNYQGVTGRSLHVVKKMPEMTGGSIATAEARVGLDQT</sequence>
<evidence type="ECO:0000259" key="8">
    <source>
        <dbReference type="Pfam" id="PF21760"/>
    </source>
</evidence>
<feature type="non-terminal residue" evidence="9">
    <location>
        <position position="229"/>
    </location>
</feature>
<name>A0A538U309_UNCEI</name>
<evidence type="ECO:0000313" key="10">
    <source>
        <dbReference type="Proteomes" id="UP000319836"/>
    </source>
</evidence>
<dbReference type="EMBL" id="VBPA01000219">
    <property type="protein sequence ID" value="TMQ70280.1"/>
    <property type="molecule type" value="Genomic_DNA"/>
</dbReference>
<keyword evidence="3" id="KW-0812">Transmembrane</keyword>
<evidence type="ECO:0000256" key="4">
    <source>
        <dbReference type="ARBA" id="ARBA00022927"/>
    </source>
</evidence>
<keyword evidence="1" id="KW-0813">Transport</keyword>
<organism evidence="9 10">
    <name type="scientific">Eiseniibacteriota bacterium</name>
    <dbReference type="NCBI Taxonomy" id="2212470"/>
    <lineage>
        <taxon>Bacteria</taxon>
        <taxon>Candidatus Eiseniibacteriota</taxon>
    </lineage>
</organism>
<dbReference type="Pfam" id="PF07549">
    <property type="entry name" value="Sec_GG"/>
    <property type="match status" value="1"/>
</dbReference>
<evidence type="ECO:0000256" key="1">
    <source>
        <dbReference type="ARBA" id="ARBA00022448"/>
    </source>
</evidence>
<dbReference type="PANTHER" id="PTHR30081">
    <property type="entry name" value="PROTEIN-EXPORT MEMBRANE PROTEIN SEC"/>
    <property type="match status" value="1"/>
</dbReference>
<keyword evidence="2" id="KW-1003">Cell membrane</keyword>
<dbReference type="Pfam" id="PF21760">
    <property type="entry name" value="SecD_1st"/>
    <property type="match status" value="1"/>
</dbReference>
<evidence type="ECO:0000313" key="9">
    <source>
        <dbReference type="EMBL" id="TMQ70280.1"/>
    </source>
</evidence>
<proteinExistence type="predicted"/>
<keyword evidence="7" id="KW-0472">Membrane</keyword>
<keyword evidence="4" id="KW-0653">Protein transport</keyword>
<evidence type="ECO:0000256" key="7">
    <source>
        <dbReference type="ARBA" id="ARBA00023136"/>
    </source>
</evidence>
<dbReference type="Proteomes" id="UP000319836">
    <property type="component" value="Unassembled WGS sequence"/>
</dbReference>
<dbReference type="InterPro" id="IPR022813">
    <property type="entry name" value="SecD/SecF_arch_bac"/>
</dbReference>
<reference evidence="9 10" key="1">
    <citation type="journal article" date="2019" name="Nat. Microbiol.">
        <title>Mediterranean grassland soil C-N compound turnover is dependent on rainfall and depth, and is mediated by genomically divergent microorganisms.</title>
        <authorList>
            <person name="Diamond S."/>
            <person name="Andeer P.F."/>
            <person name="Li Z."/>
            <person name="Crits-Christoph A."/>
            <person name="Burstein D."/>
            <person name="Anantharaman K."/>
            <person name="Lane K.R."/>
            <person name="Thomas B.C."/>
            <person name="Pan C."/>
            <person name="Northen T.R."/>
            <person name="Banfield J.F."/>
        </authorList>
    </citation>
    <scope>NUCLEOTIDE SEQUENCE [LARGE SCALE GENOMIC DNA]</scope>
    <source>
        <strain evidence="9">WS_10</strain>
    </source>
</reference>
<keyword evidence="5" id="KW-1133">Transmembrane helix</keyword>
<gene>
    <name evidence="9" type="ORF">E6K80_08995</name>
</gene>
<dbReference type="AlphaFoldDB" id="A0A538U309"/>
<dbReference type="GO" id="GO:0015031">
    <property type="term" value="P:protein transport"/>
    <property type="evidence" value="ECO:0007669"/>
    <property type="project" value="UniProtKB-KW"/>
</dbReference>
<dbReference type="GO" id="GO:0005886">
    <property type="term" value="C:plasma membrane"/>
    <property type="evidence" value="ECO:0007669"/>
    <property type="project" value="TreeGrafter"/>
</dbReference>
<keyword evidence="6" id="KW-0811">Translocation</keyword>